<evidence type="ECO:0000313" key="2">
    <source>
        <dbReference type="Proteomes" id="UP000299102"/>
    </source>
</evidence>
<dbReference type="Proteomes" id="UP000299102">
    <property type="component" value="Unassembled WGS sequence"/>
</dbReference>
<gene>
    <name evidence="1" type="ORF">EVAR_39342_1</name>
</gene>
<sequence length="96" mass="10716">MRLNYEKGQPCNESAEGARAQTYNVSEGHLCREELRGRSLTNYPKDLILDHAVGSYLRSVLGSNLNPTLHFDPGLAFTSDLNLDYDLISDRAPGFE</sequence>
<dbReference type="AlphaFoldDB" id="A0A4C1WRQ4"/>
<reference evidence="1 2" key="1">
    <citation type="journal article" date="2019" name="Commun. Biol.">
        <title>The bagworm genome reveals a unique fibroin gene that provides high tensile strength.</title>
        <authorList>
            <person name="Kono N."/>
            <person name="Nakamura H."/>
            <person name="Ohtoshi R."/>
            <person name="Tomita M."/>
            <person name="Numata K."/>
            <person name="Arakawa K."/>
        </authorList>
    </citation>
    <scope>NUCLEOTIDE SEQUENCE [LARGE SCALE GENOMIC DNA]</scope>
</reference>
<organism evidence="1 2">
    <name type="scientific">Eumeta variegata</name>
    <name type="common">Bagworm moth</name>
    <name type="synonym">Eumeta japonica</name>
    <dbReference type="NCBI Taxonomy" id="151549"/>
    <lineage>
        <taxon>Eukaryota</taxon>
        <taxon>Metazoa</taxon>
        <taxon>Ecdysozoa</taxon>
        <taxon>Arthropoda</taxon>
        <taxon>Hexapoda</taxon>
        <taxon>Insecta</taxon>
        <taxon>Pterygota</taxon>
        <taxon>Neoptera</taxon>
        <taxon>Endopterygota</taxon>
        <taxon>Lepidoptera</taxon>
        <taxon>Glossata</taxon>
        <taxon>Ditrysia</taxon>
        <taxon>Tineoidea</taxon>
        <taxon>Psychidae</taxon>
        <taxon>Oiketicinae</taxon>
        <taxon>Eumeta</taxon>
    </lineage>
</organism>
<accession>A0A4C1WRQ4</accession>
<keyword evidence="2" id="KW-1185">Reference proteome</keyword>
<proteinExistence type="predicted"/>
<protein>
    <submittedName>
        <fullName evidence="1">Uncharacterized protein</fullName>
    </submittedName>
</protein>
<comment type="caution">
    <text evidence="1">The sequence shown here is derived from an EMBL/GenBank/DDBJ whole genome shotgun (WGS) entry which is preliminary data.</text>
</comment>
<name>A0A4C1WRQ4_EUMVA</name>
<evidence type="ECO:0000313" key="1">
    <source>
        <dbReference type="EMBL" id="GBP52804.1"/>
    </source>
</evidence>
<dbReference type="EMBL" id="BGZK01000610">
    <property type="protein sequence ID" value="GBP52804.1"/>
    <property type="molecule type" value="Genomic_DNA"/>
</dbReference>